<dbReference type="PANTHER" id="PTHR43834">
    <property type="entry name" value="GTPASE DER"/>
    <property type="match status" value="1"/>
</dbReference>
<gene>
    <name evidence="9" type="ORF">MNBD_NITROSPIRAE02-1284</name>
</gene>
<keyword evidence="3" id="KW-0690">Ribosome biogenesis</keyword>
<evidence type="ECO:0000256" key="3">
    <source>
        <dbReference type="ARBA" id="ARBA00022517"/>
    </source>
</evidence>
<feature type="domain" description="EngA-type G" evidence="8">
    <location>
        <begin position="4"/>
        <end position="168"/>
    </location>
</feature>
<dbReference type="Pfam" id="PF01926">
    <property type="entry name" value="MMR_HSR1"/>
    <property type="match status" value="2"/>
</dbReference>
<accession>A0A3B1CBJ8</accession>
<dbReference type="FunFam" id="3.40.50.300:FF:000040">
    <property type="entry name" value="GTPase Der"/>
    <property type="match status" value="1"/>
</dbReference>
<dbReference type="HAMAP" id="MF_00195">
    <property type="entry name" value="GTPase_Der"/>
    <property type="match status" value="1"/>
</dbReference>
<dbReference type="InterPro" id="IPR027417">
    <property type="entry name" value="P-loop_NTPase"/>
</dbReference>
<comment type="similarity">
    <text evidence="1">Belongs to the TRAFAC class TrmE-Era-EngA-EngB-Septin-like GTPase superfamily. EngA (Der) GTPase family.</text>
</comment>
<dbReference type="InterPro" id="IPR003593">
    <property type="entry name" value="AAA+_ATPase"/>
</dbReference>
<evidence type="ECO:0000256" key="7">
    <source>
        <dbReference type="ARBA" id="ARBA00032345"/>
    </source>
</evidence>
<dbReference type="EMBL" id="UOGH01000051">
    <property type="protein sequence ID" value="VAX27579.1"/>
    <property type="molecule type" value="Genomic_DNA"/>
</dbReference>
<name>A0A3B1CBJ8_9ZZZZ</name>
<dbReference type="PRINTS" id="PR00326">
    <property type="entry name" value="GTP1OBG"/>
</dbReference>
<dbReference type="FunFam" id="3.40.50.300:FF:000057">
    <property type="entry name" value="GTPase Der"/>
    <property type="match status" value="1"/>
</dbReference>
<dbReference type="NCBIfam" id="TIGR00231">
    <property type="entry name" value="small_GTP"/>
    <property type="match status" value="2"/>
</dbReference>
<evidence type="ECO:0000313" key="9">
    <source>
        <dbReference type="EMBL" id="VAX27579.1"/>
    </source>
</evidence>
<dbReference type="PIRSF" id="PIRSF006485">
    <property type="entry name" value="GTP-binding_EngA"/>
    <property type="match status" value="1"/>
</dbReference>
<evidence type="ECO:0000256" key="2">
    <source>
        <dbReference type="ARBA" id="ARBA00020953"/>
    </source>
</evidence>
<dbReference type="InterPro" id="IPR016484">
    <property type="entry name" value="GTPase_Der"/>
</dbReference>
<evidence type="ECO:0000256" key="1">
    <source>
        <dbReference type="ARBA" id="ARBA00008279"/>
    </source>
</evidence>
<proteinExistence type="inferred from homology"/>
<dbReference type="CDD" id="cd01895">
    <property type="entry name" value="EngA2"/>
    <property type="match status" value="1"/>
</dbReference>
<evidence type="ECO:0000256" key="4">
    <source>
        <dbReference type="ARBA" id="ARBA00022737"/>
    </source>
</evidence>
<dbReference type="GO" id="GO:0005525">
    <property type="term" value="F:GTP binding"/>
    <property type="evidence" value="ECO:0007669"/>
    <property type="project" value="UniProtKB-KW"/>
</dbReference>
<dbReference type="Pfam" id="PF14714">
    <property type="entry name" value="KH_dom-like"/>
    <property type="match status" value="1"/>
</dbReference>
<evidence type="ECO:0000259" key="8">
    <source>
        <dbReference type="PROSITE" id="PS51712"/>
    </source>
</evidence>
<feature type="domain" description="EngA-type G" evidence="8">
    <location>
        <begin position="178"/>
        <end position="354"/>
    </location>
</feature>
<dbReference type="InterPro" id="IPR015946">
    <property type="entry name" value="KH_dom-like_a/b"/>
</dbReference>
<dbReference type="FunFam" id="3.30.300.20:FF:000004">
    <property type="entry name" value="GTPase Der"/>
    <property type="match status" value="1"/>
</dbReference>
<reference evidence="9" key="1">
    <citation type="submission" date="2018-06" db="EMBL/GenBank/DDBJ databases">
        <authorList>
            <person name="Zhirakovskaya E."/>
        </authorList>
    </citation>
    <scope>NUCLEOTIDE SEQUENCE</scope>
</reference>
<dbReference type="GO" id="GO:0043022">
    <property type="term" value="F:ribosome binding"/>
    <property type="evidence" value="ECO:0007669"/>
    <property type="project" value="TreeGrafter"/>
</dbReference>
<dbReference type="Gene3D" id="3.40.50.300">
    <property type="entry name" value="P-loop containing nucleotide triphosphate hydrolases"/>
    <property type="match status" value="2"/>
</dbReference>
<keyword evidence="6" id="KW-0342">GTP-binding</keyword>
<dbReference type="InterPro" id="IPR006073">
    <property type="entry name" value="GTP-bd"/>
</dbReference>
<protein>
    <recommendedName>
        <fullName evidence="2">GTPase Der</fullName>
    </recommendedName>
    <alternativeName>
        <fullName evidence="7">GTP-binding protein EngA</fullName>
    </alternativeName>
</protein>
<dbReference type="SMART" id="SM00382">
    <property type="entry name" value="AAA"/>
    <property type="match status" value="2"/>
</dbReference>
<sequence length="438" mass="50122">MPKPVIAIIGRPNVGKSTLFNRMTRTHKAIVEDIPGVTRDRIYEEGTYDDREFIVIDTGGLFPETDEEILIQTRQQAMFAVEEADLIVLLLDGKEGLTELDRQIVDMMRPVSKKVLFVVNKIDARNREDRLFDFYSLGVDELIPVSAATGYGFAEFMEKVLENLPEKEAVEKTVEGLPGVAIVGKPNVGKSTFVNALLGKERMIVSSEPGTTRDSVDSICKYYGKEYVIVDTAGLRRKSRIADHSLEKFMIIRVVRSIDRADVVLLLIDASEGISEQDQKIAALISRYGKGLVLLFNKWDLIEDPDKRYKELLREVHWKLRFVEYAPVLTISGLSRKRITKVFSMVDEIISERKKRISTSALNKFVSEIAPLLPTHKGKKTKIFYMTQTEIEPPTFVLFVNYPQVFKPEHVRFVERLIRQKYTFKGTPIRVFIRQRSK</sequence>
<dbReference type="NCBIfam" id="TIGR03594">
    <property type="entry name" value="GTPase_EngA"/>
    <property type="match status" value="1"/>
</dbReference>
<dbReference type="CDD" id="cd01894">
    <property type="entry name" value="EngA1"/>
    <property type="match status" value="1"/>
</dbReference>
<evidence type="ECO:0000256" key="6">
    <source>
        <dbReference type="ARBA" id="ARBA00023134"/>
    </source>
</evidence>
<dbReference type="Gene3D" id="3.30.300.20">
    <property type="match status" value="1"/>
</dbReference>
<dbReference type="InterPro" id="IPR005225">
    <property type="entry name" value="Small_GTP-bd"/>
</dbReference>
<dbReference type="SUPFAM" id="SSF52540">
    <property type="entry name" value="P-loop containing nucleoside triphosphate hydrolases"/>
    <property type="match status" value="2"/>
</dbReference>
<dbReference type="AlphaFoldDB" id="A0A3B1CBJ8"/>
<organism evidence="9">
    <name type="scientific">hydrothermal vent metagenome</name>
    <dbReference type="NCBI Taxonomy" id="652676"/>
    <lineage>
        <taxon>unclassified sequences</taxon>
        <taxon>metagenomes</taxon>
        <taxon>ecological metagenomes</taxon>
    </lineage>
</organism>
<dbReference type="GO" id="GO:0042254">
    <property type="term" value="P:ribosome biogenesis"/>
    <property type="evidence" value="ECO:0007669"/>
    <property type="project" value="UniProtKB-KW"/>
</dbReference>
<dbReference type="InterPro" id="IPR031166">
    <property type="entry name" value="G_ENGA"/>
</dbReference>
<dbReference type="PANTHER" id="PTHR43834:SF6">
    <property type="entry name" value="GTPASE DER"/>
    <property type="match status" value="1"/>
</dbReference>
<keyword evidence="5" id="KW-0547">Nucleotide-binding</keyword>
<evidence type="ECO:0000256" key="5">
    <source>
        <dbReference type="ARBA" id="ARBA00022741"/>
    </source>
</evidence>
<dbReference type="PROSITE" id="PS51712">
    <property type="entry name" value="G_ENGA"/>
    <property type="match status" value="2"/>
</dbReference>
<dbReference type="InterPro" id="IPR032859">
    <property type="entry name" value="KH_dom-like"/>
</dbReference>
<keyword evidence="4" id="KW-0677">Repeat</keyword>